<accession>A0A061F766</accession>
<dbReference type="Proteomes" id="UP000026915">
    <property type="component" value="Chromosome 7"/>
</dbReference>
<evidence type="ECO:0000256" key="2">
    <source>
        <dbReference type="ARBA" id="ARBA00022737"/>
    </source>
</evidence>
<protein>
    <submittedName>
        <fullName evidence="7">BED finger-nbs-lrr resistance-like protein</fullName>
    </submittedName>
</protein>
<feature type="coiled-coil region" evidence="4">
    <location>
        <begin position="28"/>
        <end position="90"/>
    </location>
</feature>
<sequence>MVYMELVGAILELMKCIGAPTCTYLDNHKNLEENVNDLRRRLDDLNIWKQDIQSANEAEIRCRKVVKKEVEKWLEDVQRMNTKMQKIERKLSVVSYISRARLGKLVCQMIKEVKEIYHQGWSSLHSMLEFLNQHYMEGANSYDRLKDPKIQDCFLYCSLYPKDYAIEKNELIENLIDERLIDECGSRQAMKDRAHCVLNKLVNNCLLEMAMAYNRIVVQMCDVLRDMALLIKSGDHRFMVKAGMQLNELPGEHEWTSNLEKHMHGLEVLDLSYTSIRSLPSSISNLENLAALILRNCDKLRDVPSLAKLRVLRKLDLYNTAINELPHEEVAKLRKLETFSGSFLELLDFEKYGKSMQGQGPRNYVFVVGSSKANNPTYTLWHEDPIVLPNDLGDLYIEKCHDLKSLSNISLFHEANDLKKCEIRECEGMECMLDLSLSYYNSHQNIEEVDLEGLCNLQELVRIGVAVDSTSQAPTPATIFSSLKVLRLIGCSSMKKVLSLEQLQDLVNLEEIVVISCKEIEFIMASKEDEENHQGETRGVDITTADSLQSLEESVEWDDPNAKDVLSTFGLLRPSFEFPSKEDED</sequence>
<dbReference type="PANTHER" id="PTHR33463">
    <property type="entry name" value="NB-ARC DOMAIN-CONTAINING PROTEIN-RELATED"/>
    <property type="match status" value="1"/>
</dbReference>
<proteinExistence type="predicted"/>
<evidence type="ECO:0000313" key="7">
    <source>
        <dbReference type="EMBL" id="EOY12901.1"/>
    </source>
</evidence>
<dbReference type="SMART" id="SM00369">
    <property type="entry name" value="LRR_TYP"/>
    <property type="match status" value="2"/>
</dbReference>
<evidence type="ECO:0000313" key="8">
    <source>
        <dbReference type="Proteomes" id="UP000026915"/>
    </source>
</evidence>
<keyword evidence="3" id="KW-0611">Plant defense</keyword>
<evidence type="ECO:0000259" key="5">
    <source>
        <dbReference type="Pfam" id="PF23247"/>
    </source>
</evidence>
<dbReference type="InterPro" id="IPR050905">
    <property type="entry name" value="Plant_NBS-LRR"/>
</dbReference>
<dbReference type="InterPro" id="IPR036388">
    <property type="entry name" value="WH-like_DNA-bd_sf"/>
</dbReference>
<keyword evidence="4" id="KW-0175">Coiled coil</keyword>
<feature type="domain" description="Disease resistance protein At4g27190-like leucine-rich repeats" evidence="5">
    <location>
        <begin position="471"/>
        <end position="551"/>
    </location>
</feature>
<dbReference type="Pfam" id="PF23559">
    <property type="entry name" value="WHD_DRP"/>
    <property type="match status" value="1"/>
</dbReference>
<dbReference type="GO" id="GO:0006952">
    <property type="term" value="P:defense response"/>
    <property type="evidence" value="ECO:0007669"/>
    <property type="project" value="UniProtKB-KW"/>
</dbReference>
<dbReference type="InParanoid" id="A0A061F766"/>
<dbReference type="EMBL" id="CM001885">
    <property type="protein sequence ID" value="EOY12901.1"/>
    <property type="molecule type" value="Genomic_DNA"/>
</dbReference>
<feature type="domain" description="Disease resistance protein winged helix" evidence="6">
    <location>
        <begin position="159"/>
        <end position="228"/>
    </location>
</feature>
<dbReference type="eggNOG" id="KOG4658">
    <property type="taxonomic scope" value="Eukaryota"/>
</dbReference>
<name>A0A061F766_THECC</name>
<dbReference type="OMA" id="CEIRECE"/>
<dbReference type="Gene3D" id="1.10.10.10">
    <property type="entry name" value="Winged helix-like DNA-binding domain superfamily/Winged helix DNA-binding domain"/>
    <property type="match status" value="1"/>
</dbReference>
<dbReference type="PANTHER" id="PTHR33463:SF187">
    <property type="entry name" value="AND NB-ARC DOMAIN DISEASE RESISTANCE PROTEIN, PUTATIVE-RELATED"/>
    <property type="match status" value="1"/>
</dbReference>
<evidence type="ECO:0000256" key="1">
    <source>
        <dbReference type="ARBA" id="ARBA00022614"/>
    </source>
</evidence>
<dbReference type="Gramene" id="EOY12901">
    <property type="protein sequence ID" value="EOY12901"/>
    <property type="gene ID" value="TCM_031407"/>
</dbReference>
<dbReference type="HOGENOM" id="CLU_466476_0_0_1"/>
<dbReference type="Pfam" id="PF23247">
    <property type="entry name" value="LRR_RPS2"/>
    <property type="match status" value="1"/>
</dbReference>
<dbReference type="AlphaFoldDB" id="A0A061F766"/>
<dbReference type="InterPro" id="IPR003591">
    <property type="entry name" value="Leu-rich_rpt_typical-subtyp"/>
</dbReference>
<gene>
    <name evidence="7" type="ORF">TCM_031407</name>
</gene>
<dbReference type="InterPro" id="IPR057135">
    <property type="entry name" value="At4g27190-like_LRR"/>
</dbReference>
<evidence type="ECO:0000256" key="4">
    <source>
        <dbReference type="SAM" id="Coils"/>
    </source>
</evidence>
<keyword evidence="8" id="KW-1185">Reference proteome</keyword>
<organism evidence="7 8">
    <name type="scientific">Theobroma cacao</name>
    <name type="common">Cacao</name>
    <name type="synonym">Cocoa</name>
    <dbReference type="NCBI Taxonomy" id="3641"/>
    <lineage>
        <taxon>Eukaryota</taxon>
        <taxon>Viridiplantae</taxon>
        <taxon>Streptophyta</taxon>
        <taxon>Embryophyta</taxon>
        <taxon>Tracheophyta</taxon>
        <taxon>Spermatophyta</taxon>
        <taxon>Magnoliopsida</taxon>
        <taxon>eudicotyledons</taxon>
        <taxon>Gunneridae</taxon>
        <taxon>Pentapetalae</taxon>
        <taxon>rosids</taxon>
        <taxon>malvids</taxon>
        <taxon>Malvales</taxon>
        <taxon>Malvaceae</taxon>
        <taxon>Byttnerioideae</taxon>
        <taxon>Theobroma</taxon>
    </lineage>
</organism>
<dbReference type="Gene3D" id="3.80.10.10">
    <property type="entry name" value="Ribonuclease Inhibitor"/>
    <property type="match status" value="1"/>
</dbReference>
<dbReference type="FunFam" id="1.10.10.10:FF:000322">
    <property type="entry name" value="Probable disease resistance protein At1g63360"/>
    <property type="match status" value="1"/>
</dbReference>
<reference evidence="7 8" key="1">
    <citation type="journal article" date="2013" name="Genome Biol.">
        <title>The genome sequence of the most widely cultivated cacao type and its use to identify candidate genes regulating pod color.</title>
        <authorList>
            <person name="Motamayor J.C."/>
            <person name="Mockaitis K."/>
            <person name="Schmutz J."/>
            <person name="Haiminen N."/>
            <person name="Iii D.L."/>
            <person name="Cornejo O."/>
            <person name="Findley S.D."/>
            <person name="Zheng P."/>
            <person name="Utro F."/>
            <person name="Royaert S."/>
            <person name="Saski C."/>
            <person name="Jenkins J."/>
            <person name="Podicheti R."/>
            <person name="Zhao M."/>
            <person name="Scheffler B.E."/>
            <person name="Stack J.C."/>
            <person name="Feltus F.A."/>
            <person name="Mustiga G.M."/>
            <person name="Amores F."/>
            <person name="Phillips W."/>
            <person name="Marelli J.P."/>
            <person name="May G.D."/>
            <person name="Shapiro H."/>
            <person name="Ma J."/>
            <person name="Bustamante C.D."/>
            <person name="Schnell R.J."/>
            <person name="Main D."/>
            <person name="Gilbert D."/>
            <person name="Parida L."/>
            <person name="Kuhn D.N."/>
        </authorList>
    </citation>
    <scope>NUCLEOTIDE SEQUENCE [LARGE SCALE GENOMIC DNA]</scope>
    <source>
        <strain evidence="8">cv. Matina 1-6</strain>
    </source>
</reference>
<evidence type="ECO:0000256" key="3">
    <source>
        <dbReference type="ARBA" id="ARBA00022821"/>
    </source>
</evidence>
<keyword evidence="1" id="KW-0433">Leucine-rich repeat</keyword>
<keyword evidence="2" id="KW-0677">Repeat</keyword>
<dbReference type="InterPro" id="IPR032675">
    <property type="entry name" value="LRR_dom_sf"/>
</dbReference>
<evidence type="ECO:0000259" key="6">
    <source>
        <dbReference type="Pfam" id="PF23559"/>
    </source>
</evidence>
<dbReference type="InterPro" id="IPR058922">
    <property type="entry name" value="WHD_DRP"/>
</dbReference>
<dbReference type="SUPFAM" id="SSF52058">
    <property type="entry name" value="L domain-like"/>
    <property type="match status" value="1"/>
</dbReference>